<feature type="domain" description="Replication initiation protein-like C-terminal" evidence="2">
    <location>
        <begin position="208"/>
        <end position="378"/>
    </location>
</feature>
<comment type="caution">
    <text evidence="3">The sequence shown here is derived from an EMBL/GenBank/DDBJ whole genome shotgun (WGS) entry which is preliminary data.</text>
</comment>
<dbReference type="Proteomes" id="UP000768471">
    <property type="component" value="Unassembled WGS sequence"/>
</dbReference>
<dbReference type="InterPro" id="IPR003491">
    <property type="entry name" value="REP-like_C"/>
</dbReference>
<dbReference type="Pfam" id="PF02486">
    <property type="entry name" value="Rep_trans"/>
    <property type="match status" value="1"/>
</dbReference>
<sequence>MSKRQYQLPEASVVDAVLQAAKWQPETAEAAAGCAGADADAASGCPPRLIGGERKNNPEAQGTEAEGWETFKTFTHVISSNGKLLEVPLRRGQSDAAFIDQLTFTIHESTLCLTAGHPLVADNEYLLQYSKQLQEIFGFGITKKFDYRGKFFYDQCYQLGPEDMQYGKLHYGGQRETVLVELNAQGCIAAKEGWEKRLYDFLADAVRPKITRVDVAHDFFQGEYTPEQALLDLDNGGFSWTNRIPKSECRGADWRSHDGSGRTFYIGSRESSKLTRVYEKGKQLGDKESPWVRFEVEFRARDIVIPLDVLLKPGKYLSGAYPICESIFKQKSERIEAVKKTVNLMLDHKVRHARNQVGRLLNFLSDLGYDAEDIVKQLKPEHDKYPKGLRPEEYDCRTAADGYMHAVPRYQTDEFGMVEIDCLTRIQENPNFDQEARMFPREWEMFKD</sequence>
<dbReference type="EMBL" id="JACSGR010000001">
    <property type="protein sequence ID" value="MBH5328435.1"/>
    <property type="molecule type" value="Genomic_DNA"/>
</dbReference>
<evidence type="ECO:0000259" key="2">
    <source>
        <dbReference type="Pfam" id="PF02486"/>
    </source>
</evidence>
<evidence type="ECO:0000256" key="1">
    <source>
        <dbReference type="SAM" id="MobiDB-lite"/>
    </source>
</evidence>
<dbReference type="RefSeq" id="WP_197902334.1">
    <property type="nucleotide sequence ID" value="NZ_JACSGR010000001.1"/>
</dbReference>
<gene>
    <name evidence="3" type="ORF">H9Q10_01950</name>
</gene>
<feature type="region of interest" description="Disordered" evidence="1">
    <location>
        <begin position="45"/>
        <end position="65"/>
    </location>
</feature>
<keyword evidence="4" id="KW-1185">Reference proteome</keyword>
<protein>
    <submittedName>
        <fullName evidence="3">Replication initiation factor domain-containing protein</fullName>
    </submittedName>
</protein>
<organism evidence="3 4">
    <name type="scientific">Eikenella glucosivorans</name>
    <dbReference type="NCBI Taxonomy" id="2766967"/>
    <lineage>
        <taxon>Bacteria</taxon>
        <taxon>Pseudomonadati</taxon>
        <taxon>Pseudomonadota</taxon>
        <taxon>Betaproteobacteria</taxon>
        <taxon>Neisseriales</taxon>
        <taxon>Neisseriaceae</taxon>
        <taxon>Eikenella</taxon>
    </lineage>
</organism>
<proteinExistence type="predicted"/>
<reference evidence="3 4" key="1">
    <citation type="submission" date="2020-09" db="EMBL/GenBank/DDBJ databases">
        <title>Eikenella S3660 sp. nov., isolated from a throat swab.</title>
        <authorList>
            <person name="Buhl M."/>
        </authorList>
    </citation>
    <scope>NUCLEOTIDE SEQUENCE [LARGE SCALE GENOMIC DNA]</scope>
    <source>
        <strain evidence="3 4">S3360</strain>
    </source>
</reference>
<dbReference type="GO" id="GO:0003743">
    <property type="term" value="F:translation initiation factor activity"/>
    <property type="evidence" value="ECO:0007669"/>
    <property type="project" value="UniProtKB-KW"/>
</dbReference>
<keyword evidence="3" id="KW-0648">Protein biosynthesis</keyword>
<keyword evidence="3" id="KW-0396">Initiation factor</keyword>
<evidence type="ECO:0000313" key="3">
    <source>
        <dbReference type="EMBL" id="MBH5328435.1"/>
    </source>
</evidence>
<name>A0ABS0N831_9NEIS</name>
<accession>A0ABS0N831</accession>
<evidence type="ECO:0000313" key="4">
    <source>
        <dbReference type="Proteomes" id="UP000768471"/>
    </source>
</evidence>